<dbReference type="PANTHER" id="PTHR10146:SF14">
    <property type="entry name" value="PYRIDOXAL PHOSPHATE HOMEOSTASIS PROTEIN"/>
    <property type="match status" value="1"/>
</dbReference>
<evidence type="ECO:0000313" key="6">
    <source>
        <dbReference type="EMBL" id="SEO70901.1"/>
    </source>
</evidence>
<evidence type="ECO:0000256" key="1">
    <source>
        <dbReference type="ARBA" id="ARBA00022898"/>
    </source>
</evidence>
<evidence type="ECO:0000256" key="4">
    <source>
        <dbReference type="RuleBase" id="RU004514"/>
    </source>
</evidence>
<dbReference type="InterPro" id="IPR001608">
    <property type="entry name" value="Ala_racemase_N"/>
</dbReference>
<evidence type="ECO:0000256" key="2">
    <source>
        <dbReference type="HAMAP-Rule" id="MF_02087"/>
    </source>
</evidence>
<proteinExistence type="inferred from homology"/>
<dbReference type="GO" id="GO:0030170">
    <property type="term" value="F:pyridoxal phosphate binding"/>
    <property type="evidence" value="ECO:0007669"/>
    <property type="project" value="UniProtKB-UniRule"/>
</dbReference>
<evidence type="ECO:0000256" key="3">
    <source>
        <dbReference type="PIRSR" id="PIRSR004848-1"/>
    </source>
</evidence>
<dbReference type="InterPro" id="IPR029066">
    <property type="entry name" value="PLP-binding_barrel"/>
</dbReference>
<gene>
    <name evidence="6" type="ORF">SAMN02910314_00951</name>
</gene>
<dbReference type="CDD" id="cd00635">
    <property type="entry name" value="PLPDE_III_YBL036c_like"/>
    <property type="match status" value="1"/>
</dbReference>
<dbReference type="OrthoDB" id="9804072at2"/>
<keyword evidence="7" id="KW-1185">Reference proteome</keyword>
<dbReference type="HAMAP" id="MF_02087">
    <property type="entry name" value="PLP_homeostasis"/>
    <property type="match status" value="1"/>
</dbReference>
<dbReference type="Proteomes" id="UP000182975">
    <property type="component" value="Unassembled WGS sequence"/>
</dbReference>
<name>A0A172RZ12_9ACTN</name>
<dbReference type="STRING" id="79604.AAY81_06920"/>
<dbReference type="PATRIC" id="fig|79604.3.peg.1401"/>
<organism evidence="6 7">
    <name type="scientific">Denitrobacterium detoxificans</name>
    <dbReference type="NCBI Taxonomy" id="79604"/>
    <lineage>
        <taxon>Bacteria</taxon>
        <taxon>Bacillati</taxon>
        <taxon>Actinomycetota</taxon>
        <taxon>Coriobacteriia</taxon>
        <taxon>Eggerthellales</taxon>
        <taxon>Eggerthellaceae</taxon>
        <taxon>Denitrobacterium</taxon>
    </lineage>
</organism>
<accession>A0A172RZ12</accession>
<dbReference type="SUPFAM" id="SSF51419">
    <property type="entry name" value="PLP-binding barrel"/>
    <property type="match status" value="1"/>
</dbReference>
<evidence type="ECO:0000259" key="5">
    <source>
        <dbReference type="Pfam" id="PF01168"/>
    </source>
</evidence>
<dbReference type="KEGG" id="ddt:AAY81_06920"/>
<dbReference type="PIRSF" id="PIRSF004848">
    <property type="entry name" value="YBL036c_PLPDEIII"/>
    <property type="match status" value="1"/>
</dbReference>
<comment type="function">
    <text evidence="2">Pyridoxal 5'-phosphate (PLP)-binding protein, which is involved in PLP homeostasis.</text>
</comment>
<comment type="cofactor">
    <cofactor evidence="3">
        <name>pyridoxal 5'-phosphate</name>
        <dbReference type="ChEBI" id="CHEBI:597326"/>
    </cofactor>
</comment>
<dbReference type="Gene3D" id="3.20.20.10">
    <property type="entry name" value="Alanine racemase"/>
    <property type="match status" value="1"/>
</dbReference>
<evidence type="ECO:0000313" key="7">
    <source>
        <dbReference type="Proteomes" id="UP000182975"/>
    </source>
</evidence>
<comment type="similarity">
    <text evidence="2 4">Belongs to the pyridoxal phosphate-binding protein YggS/PROSC family.</text>
</comment>
<dbReference type="EMBL" id="FOEC01000004">
    <property type="protein sequence ID" value="SEO70901.1"/>
    <property type="molecule type" value="Genomic_DNA"/>
</dbReference>
<dbReference type="InterPro" id="IPR011078">
    <property type="entry name" value="PyrdxlP_homeostasis"/>
</dbReference>
<dbReference type="AlphaFoldDB" id="A0A172RZ12"/>
<dbReference type="NCBIfam" id="TIGR00044">
    <property type="entry name" value="YggS family pyridoxal phosphate-dependent enzyme"/>
    <property type="match status" value="1"/>
</dbReference>
<keyword evidence="1 2" id="KW-0663">Pyridoxal phosphate</keyword>
<dbReference type="RefSeq" id="WP_066663122.1">
    <property type="nucleotide sequence ID" value="NZ_CP011402.1"/>
</dbReference>
<feature type="modified residue" description="N6-(pyridoxal phosphate)lysine" evidence="2 3">
    <location>
        <position position="35"/>
    </location>
</feature>
<reference evidence="7" key="1">
    <citation type="submission" date="2016-10" db="EMBL/GenBank/DDBJ databases">
        <authorList>
            <person name="Varghese N."/>
        </authorList>
    </citation>
    <scope>NUCLEOTIDE SEQUENCE [LARGE SCALE GENOMIC DNA]</scope>
    <source>
        <strain evidence="7">DSM 21843</strain>
    </source>
</reference>
<dbReference type="Pfam" id="PF01168">
    <property type="entry name" value="Ala_racemase_N"/>
    <property type="match status" value="1"/>
</dbReference>
<sequence length="229" mass="25145">MTISQQYTRVAAEVAQACRDCGRDPSQVTLLAVSKTVQAPRVQEAIDAGACAFGENRPEQLMEKHAAYPSQQWHFIGNLQSRRIHDIVPCATLMHSVYKASHLPKIDAAAQQVGKVQDILLEVNVSGEESKGGIAPAQINDLLSVAEGLAHVRVRGLMTMAPRGDMEIARETFAHLRELEHKINREWRGAQGSPLSELSMGMSEDWRCAISEGSTIVRIGRAIFSEDFA</sequence>
<feature type="domain" description="Alanine racemase N-terminal" evidence="5">
    <location>
        <begin position="27"/>
        <end position="224"/>
    </location>
</feature>
<protein>
    <recommendedName>
        <fullName evidence="2">Pyridoxal phosphate homeostasis protein</fullName>
        <shortName evidence="2">PLP homeostasis protein</shortName>
    </recommendedName>
</protein>
<dbReference type="PANTHER" id="PTHR10146">
    <property type="entry name" value="PROLINE SYNTHETASE CO-TRANSCRIBED BACTERIAL HOMOLOG PROTEIN"/>
    <property type="match status" value="1"/>
</dbReference>